<accession>A0A139A390</accession>
<name>A0A139A390_GONPJ</name>
<reference evidence="1 2" key="1">
    <citation type="journal article" date="2015" name="Genome Biol. Evol.">
        <title>Phylogenomic analyses indicate that early fungi evolved digesting cell walls of algal ancestors of land plants.</title>
        <authorList>
            <person name="Chang Y."/>
            <person name="Wang S."/>
            <person name="Sekimoto S."/>
            <person name="Aerts A.L."/>
            <person name="Choi C."/>
            <person name="Clum A."/>
            <person name="LaButti K.M."/>
            <person name="Lindquist E.A."/>
            <person name="Yee Ngan C."/>
            <person name="Ohm R.A."/>
            <person name="Salamov A.A."/>
            <person name="Grigoriev I.V."/>
            <person name="Spatafora J.W."/>
            <person name="Berbee M.L."/>
        </authorList>
    </citation>
    <scope>NUCLEOTIDE SEQUENCE [LARGE SCALE GENOMIC DNA]</scope>
    <source>
        <strain evidence="1 2">JEL478</strain>
    </source>
</reference>
<dbReference type="EMBL" id="KQ965809">
    <property type="protein sequence ID" value="KXS11098.1"/>
    <property type="molecule type" value="Genomic_DNA"/>
</dbReference>
<proteinExistence type="predicted"/>
<dbReference type="Gene3D" id="3.40.50.11350">
    <property type="match status" value="1"/>
</dbReference>
<gene>
    <name evidence="1" type="ORF">M427DRAFT_447137</name>
</gene>
<sequence length="113" mass="12934">MMDRIMNEIWRALNVSSSQVSSEGITLSRAVTTSNLFEHLCYLSSNESPESNSVTRLKTCRMWRERTLDQVELALLDMELCLLADIFVGNYFSSFSRTIIERRALLGKDSVSF</sequence>
<dbReference type="OrthoDB" id="423313at2759"/>
<evidence type="ECO:0000313" key="1">
    <source>
        <dbReference type="EMBL" id="KXS11098.1"/>
    </source>
</evidence>
<organism evidence="1 2">
    <name type="scientific">Gonapodya prolifera (strain JEL478)</name>
    <name type="common">Monoblepharis prolifera</name>
    <dbReference type="NCBI Taxonomy" id="1344416"/>
    <lineage>
        <taxon>Eukaryota</taxon>
        <taxon>Fungi</taxon>
        <taxon>Fungi incertae sedis</taxon>
        <taxon>Chytridiomycota</taxon>
        <taxon>Chytridiomycota incertae sedis</taxon>
        <taxon>Monoblepharidomycetes</taxon>
        <taxon>Monoblepharidales</taxon>
        <taxon>Gonapodyaceae</taxon>
        <taxon>Gonapodya</taxon>
    </lineage>
</organism>
<protein>
    <submittedName>
        <fullName evidence="1">Uncharacterized protein</fullName>
    </submittedName>
</protein>
<keyword evidence="2" id="KW-1185">Reference proteome</keyword>
<dbReference type="AlphaFoldDB" id="A0A139A390"/>
<evidence type="ECO:0000313" key="2">
    <source>
        <dbReference type="Proteomes" id="UP000070544"/>
    </source>
</evidence>
<dbReference type="Proteomes" id="UP000070544">
    <property type="component" value="Unassembled WGS sequence"/>
</dbReference>